<dbReference type="Gene3D" id="3.20.20.150">
    <property type="entry name" value="Divalent-metal-dependent TIM barrel enzymes"/>
    <property type="match status" value="1"/>
</dbReference>
<evidence type="ECO:0000313" key="3">
    <source>
        <dbReference type="Proteomes" id="UP000289794"/>
    </source>
</evidence>
<dbReference type="EC" id="5.3.99.11" evidence="2"/>
<dbReference type="InterPro" id="IPR036237">
    <property type="entry name" value="Xyl_isomerase-like_sf"/>
</dbReference>
<reference evidence="2 3" key="1">
    <citation type="submission" date="2019-01" db="EMBL/GenBank/DDBJ databases">
        <title>PMF-metabolizing Aryl O-demethylase.</title>
        <authorList>
            <person name="Kim M."/>
        </authorList>
    </citation>
    <scope>NUCLEOTIDE SEQUENCE [LARGE SCALE GENOMIC DNA]</scope>
    <source>
        <strain evidence="2 3">PMF1</strain>
    </source>
</reference>
<dbReference type="InterPro" id="IPR013022">
    <property type="entry name" value="Xyl_isomerase-like_TIM-brl"/>
</dbReference>
<accession>A0A4P6M3N4</accession>
<dbReference type="AlphaFoldDB" id="A0A4P6M3N4"/>
<dbReference type="Pfam" id="PF01261">
    <property type="entry name" value="AP_endonuc_2"/>
    <property type="match status" value="1"/>
</dbReference>
<dbReference type="EMBL" id="CP035945">
    <property type="protein sequence ID" value="QBE99831.1"/>
    <property type="molecule type" value="Genomic_DNA"/>
</dbReference>
<protein>
    <submittedName>
        <fullName evidence="2">Inosose isomerase</fullName>
        <ecNumber evidence="2">5.3.99.11</ecNumber>
    </submittedName>
</protein>
<evidence type="ECO:0000259" key="1">
    <source>
        <dbReference type="Pfam" id="PF01261"/>
    </source>
</evidence>
<keyword evidence="2" id="KW-0413">Isomerase</keyword>
<dbReference type="KEGG" id="bpro:PMF13cell1_05425"/>
<dbReference type="GO" id="GO:0016853">
    <property type="term" value="F:isomerase activity"/>
    <property type="evidence" value="ECO:0007669"/>
    <property type="project" value="UniProtKB-KW"/>
</dbReference>
<evidence type="ECO:0000313" key="2">
    <source>
        <dbReference type="EMBL" id="QBE99831.1"/>
    </source>
</evidence>
<dbReference type="PANTHER" id="PTHR12110">
    <property type="entry name" value="HYDROXYPYRUVATE ISOMERASE"/>
    <property type="match status" value="1"/>
</dbReference>
<sequence>MYKTLAPDCIGHRVGLEESAPLAEKYGFDGIWFNIERDAQMPVEKTKEILERYHLKAAGFGLPVEYRKDEETYRKDMEKLEEYVQYAAACGMHRCITWIIPASDELTYEENFNLHRERLGAAAEILKKYDISLGLEFLGPPKLRAGKKYEFIHTLDQMLELCRAIGTGNMGILMDVWHWDMAGQTFEDFAKFPDESWVVCAHIMDAPAGIPREEQEDVVRALPGSTGVLRIGEFFEGLKNMGYTGPVLAEPFVKELGEMEFEKAVAVVSEAIDKVWPKEA</sequence>
<dbReference type="SUPFAM" id="SSF51658">
    <property type="entry name" value="Xylose isomerase-like"/>
    <property type="match status" value="1"/>
</dbReference>
<name>A0A4P6M3N4_9FIRM</name>
<dbReference type="RefSeq" id="WP_029467900.1">
    <property type="nucleotide sequence ID" value="NZ_AP031439.1"/>
</dbReference>
<dbReference type="Proteomes" id="UP000289794">
    <property type="component" value="Chromosome"/>
</dbReference>
<dbReference type="PANTHER" id="PTHR12110:SF21">
    <property type="entry name" value="XYLOSE ISOMERASE-LIKE TIM BARREL DOMAIN-CONTAINING PROTEIN"/>
    <property type="match status" value="1"/>
</dbReference>
<proteinExistence type="predicted"/>
<organism evidence="2 3">
    <name type="scientific">Blautia producta</name>
    <dbReference type="NCBI Taxonomy" id="33035"/>
    <lineage>
        <taxon>Bacteria</taxon>
        <taxon>Bacillati</taxon>
        <taxon>Bacillota</taxon>
        <taxon>Clostridia</taxon>
        <taxon>Lachnospirales</taxon>
        <taxon>Lachnospiraceae</taxon>
        <taxon>Blautia</taxon>
    </lineage>
</organism>
<gene>
    <name evidence="2" type="primary">iolI_2</name>
    <name evidence="2" type="ORF">PMF13cell1_05425</name>
</gene>
<dbReference type="InterPro" id="IPR050312">
    <property type="entry name" value="IolE/XylAMocC-like"/>
</dbReference>
<feature type="domain" description="Xylose isomerase-like TIM barrel" evidence="1">
    <location>
        <begin position="22"/>
        <end position="255"/>
    </location>
</feature>